<keyword evidence="1" id="KW-0540">Nuclease</keyword>
<dbReference type="GO" id="GO:0006139">
    <property type="term" value="P:nucleobase-containing compound metabolic process"/>
    <property type="evidence" value="ECO:0007669"/>
    <property type="project" value="InterPro"/>
</dbReference>
<organism evidence="5 6">
    <name type="scientific">Triticum turgidum subsp. durum</name>
    <name type="common">Durum wheat</name>
    <name type="synonym">Triticum durum</name>
    <dbReference type="NCBI Taxonomy" id="4567"/>
    <lineage>
        <taxon>Eukaryota</taxon>
        <taxon>Viridiplantae</taxon>
        <taxon>Streptophyta</taxon>
        <taxon>Embryophyta</taxon>
        <taxon>Tracheophyta</taxon>
        <taxon>Spermatophyta</taxon>
        <taxon>Magnoliopsida</taxon>
        <taxon>Liliopsida</taxon>
        <taxon>Poales</taxon>
        <taxon>Poaceae</taxon>
        <taxon>BOP clade</taxon>
        <taxon>Pooideae</taxon>
        <taxon>Triticodae</taxon>
        <taxon>Triticeae</taxon>
        <taxon>Triticinae</taxon>
        <taxon>Triticum</taxon>
    </lineage>
</organism>
<feature type="compositionally biased region" description="Basic and acidic residues" evidence="3">
    <location>
        <begin position="1"/>
        <end position="13"/>
    </location>
</feature>
<dbReference type="PANTHER" id="PTHR13620">
    <property type="entry name" value="3-5 EXONUCLEASE"/>
    <property type="match status" value="1"/>
</dbReference>
<dbReference type="AlphaFoldDB" id="A0A9R1S1E0"/>
<dbReference type="Gramene" id="TRITD3Bv1G118600.1">
    <property type="protein sequence ID" value="TRITD3Bv1G118600.1"/>
    <property type="gene ID" value="TRITD3Bv1G118600"/>
</dbReference>
<sequence length="267" mass="30878">MAQEPSAKRHQGETSDQSSNLNDVHVPGEKREYTRTLTRVELHGKETLEIVCTSEPDKADKMIGRFKMKSLGLYPRFIDVDVEFTRRDEPLQMTAVMQLCIGTMLGVPHRSSHKMVFYYTKRKINLKPKHLKNFLKEHKLYTFVGFSIEDDKQMMKRSGLEIDPKSFIDIQLNWRVPYISEKDYDSLADVAASVIHPFYKGMKNKIDKEKDLKLWGISPLPDYLIEYAATDAYATYKSWKIIDNITVGAEISKAREAGPYYHCHYAG</sequence>
<keyword evidence="2" id="KW-0378">Hydrolase</keyword>
<dbReference type="EMBL" id="LT934116">
    <property type="protein sequence ID" value="VAH76919.1"/>
    <property type="molecule type" value="Genomic_DNA"/>
</dbReference>
<dbReference type="Gene3D" id="3.30.420.10">
    <property type="entry name" value="Ribonuclease H-like superfamily/Ribonuclease H"/>
    <property type="match status" value="1"/>
</dbReference>
<accession>A0A9R1S1E0</accession>
<evidence type="ECO:0000313" key="6">
    <source>
        <dbReference type="Proteomes" id="UP000324705"/>
    </source>
</evidence>
<dbReference type="InterPro" id="IPR036397">
    <property type="entry name" value="RNaseH_sf"/>
</dbReference>
<dbReference type="InterPro" id="IPR012337">
    <property type="entry name" value="RNaseH-like_sf"/>
</dbReference>
<dbReference type="SUPFAM" id="SSF53098">
    <property type="entry name" value="Ribonuclease H-like"/>
    <property type="match status" value="1"/>
</dbReference>
<gene>
    <name evidence="5" type="ORF">TRITD_3Bv1G118600</name>
</gene>
<name>A0A9R1S1E0_TRITD</name>
<evidence type="ECO:0000256" key="3">
    <source>
        <dbReference type="SAM" id="MobiDB-lite"/>
    </source>
</evidence>
<evidence type="ECO:0000259" key="4">
    <source>
        <dbReference type="Pfam" id="PF01612"/>
    </source>
</evidence>
<feature type="domain" description="3'-5' exonuclease" evidence="4">
    <location>
        <begin position="78"/>
        <end position="244"/>
    </location>
</feature>
<reference evidence="5 6" key="1">
    <citation type="submission" date="2017-09" db="EMBL/GenBank/DDBJ databases">
        <authorList>
            <consortium name="International Durum Wheat Genome Sequencing Consortium (IDWGSC)"/>
            <person name="Milanesi L."/>
        </authorList>
    </citation>
    <scope>NUCLEOTIDE SEQUENCE [LARGE SCALE GENOMIC DNA]</scope>
    <source>
        <strain evidence="6">cv. Svevo</strain>
    </source>
</reference>
<evidence type="ECO:0000256" key="2">
    <source>
        <dbReference type="ARBA" id="ARBA00022801"/>
    </source>
</evidence>
<dbReference type="InterPro" id="IPR002562">
    <property type="entry name" value="3'-5'_exonuclease_dom"/>
</dbReference>
<evidence type="ECO:0000256" key="1">
    <source>
        <dbReference type="ARBA" id="ARBA00022722"/>
    </source>
</evidence>
<dbReference type="Proteomes" id="UP000324705">
    <property type="component" value="Chromosome 3B"/>
</dbReference>
<evidence type="ECO:0000313" key="5">
    <source>
        <dbReference type="EMBL" id="VAH76919.1"/>
    </source>
</evidence>
<protein>
    <recommendedName>
        <fullName evidence="4">3'-5' exonuclease domain-containing protein</fullName>
    </recommendedName>
</protein>
<dbReference type="InterPro" id="IPR051132">
    <property type="entry name" value="3-5_Exonuclease_domain"/>
</dbReference>
<dbReference type="GO" id="GO:0005634">
    <property type="term" value="C:nucleus"/>
    <property type="evidence" value="ECO:0007669"/>
    <property type="project" value="TreeGrafter"/>
</dbReference>
<dbReference type="GO" id="GO:0008408">
    <property type="term" value="F:3'-5' exonuclease activity"/>
    <property type="evidence" value="ECO:0007669"/>
    <property type="project" value="InterPro"/>
</dbReference>
<feature type="region of interest" description="Disordered" evidence="3">
    <location>
        <begin position="1"/>
        <end position="32"/>
    </location>
</feature>
<dbReference type="GO" id="GO:0003676">
    <property type="term" value="F:nucleic acid binding"/>
    <property type="evidence" value="ECO:0007669"/>
    <property type="project" value="InterPro"/>
</dbReference>
<keyword evidence="6" id="KW-1185">Reference proteome</keyword>
<dbReference type="GO" id="GO:0005737">
    <property type="term" value="C:cytoplasm"/>
    <property type="evidence" value="ECO:0007669"/>
    <property type="project" value="TreeGrafter"/>
</dbReference>
<dbReference type="Pfam" id="PF01612">
    <property type="entry name" value="DNA_pol_A_exo1"/>
    <property type="match status" value="1"/>
</dbReference>
<dbReference type="PANTHER" id="PTHR13620:SF75">
    <property type="entry name" value="UBIQUITIN-LIKE DOMAIN-CONTAINING PROTEIN"/>
    <property type="match status" value="1"/>
</dbReference>
<proteinExistence type="predicted"/>
<dbReference type="OMA" id="PHRSSHK"/>